<evidence type="ECO:0000313" key="2">
    <source>
        <dbReference type="WBParaSite" id="ES5_v2.g25827.t1"/>
    </source>
</evidence>
<dbReference type="WBParaSite" id="ES5_v2.g25827.t1">
    <property type="protein sequence ID" value="ES5_v2.g25827.t1"/>
    <property type="gene ID" value="ES5_v2.g25827"/>
</dbReference>
<dbReference type="Proteomes" id="UP000887579">
    <property type="component" value="Unplaced"/>
</dbReference>
<evidence type="ECO:0000313" key="1">
    <source>
        <dbReference type="Proteomes" id="UP000887579"/>
    </source>
</evidence>
<reference evidence="2" key="1">
    <citation type="submission" date="2022-11" db="UniProtKB">
        <authorList>
            <consortium name="WormBaseParasite"/>
        </authorList>
    </citation>
    <scope>IDENTIFICATION</scope>
</reference>
<organism evidence="1 2">
    <name type="scientific">Panagrolaimus sp. ES5</name>
    <dbReference type="NCBI Taxonomy" id="591445"/>
    <lineage>
        <taxon>Eukaryota</taxon>
        <taxon>Metazoa</taxon>
        <taxon>Ecdysozoa</taxon>
        <taxon>Nematoda</taxon>
        <taxon>Chromadorea</taxon>
        <taxon>Rhabditida</taxon>
        <taxon>Tylenchina</taxon>
        <taxon>Panagrolaimomorpha</taxon>
        <taxon>Panagrolaimoidea</taxon>
        <taxon>Panagrolaimidae</taxon>
        <taxon>Panagrolaimus</taxon>
    </lineage>
</organism>
<accession>A0AC34G858</accession>
<protein>
    <submittedName>
        <fullName evidence="2">Serpin domain-containing protein</fullName>
    </submittedName>
</protein>
<proteinExistence type="predicted"/>
<name>A0AC34G858_9BILA</name>
<sequence length="148" mass="17297">MYIILPHEKYGLSEILKNINVIEILEFMKMSDQHTGKIIIPKFEKLESNFQLSGDDEITKHLKIEDAFDQNRAYFAGISVDKNLYVSKLIHRAVVKTIQLETPPPAKEMIYVRIVPQRITFTFIADHSFLYFIADKARNIHFVGTYYD</sequence>